<sequence length="256" mass="27975">MQEVNKCWLPAAPCKVKGTVVSSSPVVNLRKRQLEMLTPVNQRKPAFGALLLPTESPAVLNASYVEISCPTTQTPKLSPNIKDLQPHPLRSSPLVVSQTNNFAEPDDVPRVAEQPPLKRSARLQPAAVTKENKLALKSRVPRSTACGSALPKRLKTRGVNPRHRSDSENENKGGSSAEQSNNREPIPVAVENVRNLEKTAAIIEEEKDVVELANRAQRQSAAGLMSLFQDLGAAYLKLSKFECAEALTHLRSLSHD</sequence>
<feature type="non-terminal residue" evidence="2">
    <location>
        <position position="1"/>
    </location>
</feature>
<dbReference type="AlphaFoldDB" id="A0A7R9GLF3"/>
<reference evidence="2" key="1">
    <citation type="submission" date="2020-11" db="EMBL/GenBank/DDBJ databases">
        <authorList>
            <person name="Tran Van P."/>
        </authorList>
    </citation>
    <scope>NUCLEOTIDE SEQUENCE</scope>
</reference>
<feature type="compositionally biased region" description="Basic residues" evidence="1">
    <location>
        <begin position="152"/>
        <end position="162"/>
    </location>
</feature>
<dbReference type="Proteomes" id="UP000678499">
    <property type="component" value="Unassembled WGS sequence"/>
</dbReference>
<dbReference type="EMBL" id="CAJPEX010009522">
    <property type="protein sequence ID" value="CAG0924886.1"/>
    <property type="molecule type" value="Genomic_DNA"/>
</dbReference>
<accession>A0A7R9GLF3</accession>
<evidence type="ECO:0000313" key="2">
    <source>
        <dbReference type="EMBL" id="CAD7284734.1"/>
    </source>
</evidence>
<feature type="region of interest" description="Disordered" evidence="1">
    <location>
        <begin position="71"/>
        <end position="188"/>
    </location>
</feature>
<proteinExistence type="predicted"/>
<evidence type="ECO:0000256" key="1">
    <source>
        <dbReference type="SAM" id="MobiDB-lite"/>
    </source>
</evidence>
<name>A0A7R9GLF3_9CRUS</name>
<gene>
    <name evidence="2" type="ORF">NMOB1V02_LOCUS12338</name>
</gene>
<keyword evidence="3" id="KW-1185">Reference proteome</keyword>
<dbReference type="EMBL" id="OA891559">
    <property type="protein sequence ID" value="CAD7284734.1"/>
    <property type="molecule type" value="Genomic_DNA"/>
</dbReference>
<feature type="compositionally biased region" description="Polar residues" evidence="1">
    <location>
        <begin position="172"/>
        <end position="183"/>
    </location>
</feature>
<evidence type="ECO:0000313" key="3">
    <source>
        <dbReference type="Proteomes" id="UP000678499"/>
    </source>
</evidence>
<organism evidence="2">
    <name type="scientific">Notodromas monacha</name>
    <dbReference type="NCBI Taxonomy" id="399045"/>
    <lineage>
        <taxon>Eukaryota</taxon>
        <taxon>Metazoa</taxon>
        <taxon>Ecdysozoa</taxon>
        <taxon>Arthropoda</taxon>
        <taxon>Crustacea</taxon>
        <taxon>Oligostraca</taxon>
        <taxon>Ostracoda</taxon>
        <taxon>Podocopa</taxon>
        <taxon>Podocopida</taxon>
        <taxon>Cypridocopina</taxon>
        <taxon>Cypridoidea</taxon>
        <taxon>Cyprididae</taxon>
        <taxon>Notodromas</taxon>
    </lineage>
</organism>
<protein>
    <submittedName>
        <fullName evidence="2">Uncharacterized protein</fullName>
    </submittedName>
</protein>